<evidence type="ECO:0000256" key="5">
    <source>
        <dbReference type="ARBA" id="ARBA00047942"/>
    </source>
</evidence>
<dbReference type="GO" id="GO:0032259">
    <property type="term" value="P:methylation"/>
    <property type="evidence" value="ECO:0007669"/>
    <property type="project" value="UniProtKB-KW"/>
</dbReference>
<organism evidence="9 10">
    <name type="scientific">Sinorhizobium fredii (strain HH103)</name>
    <dbReference type="NCBI Taxonomy" id="1117943"/>
    <lineage>
        <taxon>Bacteria</taxon>
        <taxon>Pseudomonadati</taxon>
        <taxon>Pseudomonadota</taxon>
        <taxon>Alphaproteobacteria</taxon>
        <taxon>Hyphomicrobiales</taxon>
        <taxon>Rhizobiaceae</taxon>
        <taxon>Sinorhizobium/Ensifer group</taxon>
        <taxon>Sinorhizobium</taxon>
    </lineage>
</organism>
<dbReference type="PATRIC" id="fig|380.5.peg.167"/>
<dbReference type="GO" id="GO:0003677">
    <property type="term" value="F:DNA binding"/>
    <property type="evidence" value="ECO:0007669"/>
    <property type="project" value="InterPro"/>
</dbReference>
<dbReference type="GO" id="GO:0008170">
    <property type="term" value="F:N-methyltransferase activity"/>
    <property type="evidence" value="ECO:0007669"/>
    <property type="project" value="InterPro"/>
</dbReference>
<dbReference type="InterPro" id="IPR029063">
    <property type="entry name" value="SAM-dependent_MTases_sf"/>
</dbReference>
<dbReference type="RefSeq" id="WP_014327186.1">
    <property type="nucleotide sequence ID" value="NC_016812.1"/>
</dbReference>
<dbReference type="PROSITE" id="PS00092">
    <property type="entry name" value="N6_MTASE"/>
    <property type="match status" value="1"/>
</dbReference>
<accession>G9AA69</accession>
<dbReference type="InterPro" id="IPR002052">
    <property type="entry name" value="DNA_methylase_N6_adenine_CS"/>
</dbReference>
<dbReference type="InterPro" id="IPR001091">
    <property type="entry name" value="RM_Methyltransferase"/>
</dbReference>
<evidence type="ECO:0000256" key="1">
    <source>
        <dbReference type="ARBA" id="ARBA00006594"/>
    </source>
</evidence>
<dbReference type="PANTHER" id="PTHR13370:SF24">
    <property type="entry name" value="TYPE III RESTRICTION-MODIFICATION ENZYME STYLTI MOD SUBUNIT"/>
    <property type="match status" value="1"/>
</dbReference>
<dbReference type="GO" id="GO:0009307">
    <property type="term" value="P:DNA restriction-modification system"/>
    <property type="evidence" value="ECO:0007669"/>
    <property type="project" value="InterPro"/>
</dbReference>
<dbReference type="GeneID" id="48971657"/>
<dbReference type="Pfam" id="PF04471">
    <property type="entry name" value="Mrr_cat"/>
    <property type="match status" value="1"/>
</dbReference>
<dbReference type="InterPro" id="IPR002941">
    <property type="entry name" value="DNA_methylase_N4/N6"/>
</dbReference>
<dbReference type="eggNOG" id="COG2189">
    <property type="taxonomic scope" value="Bacteria"/>
</dbReference>
<dbReference type="SUPFAM" id="SSF53335">
    <property type="entry name" value="S-adenosyl-L-methionine-dependent methyltransferases"/>
    <property type="match status" value="1"/>
</dbReference>
<dbReference type="PANTHER" id="PTHR13370">
    <property type="entry name" value="RNA METHYLASE-RELATED"/>
    <property type="match status" value="1"/>
</dbReference>
<dbReference type="KEGG" id="sfh:SFHH103_00156"/>
<evidence type="ECO:0000256" key="3">
    <source>
        <dbReference type="ARBA" id="ARBA00022603"/>
    </source>
</evidence>
<dbReference type="Pfam" id="PF01555">
    <property type="entry name" value="N6_N4_Mtase"/>
    <property type="match status" value="1"/>
</dbReference>
<dbReference type="Gene3D" id="3.40.50.150">
    <property type="entry name" value="Vaccinia Virus protein VP39"/>
    <property type="match status" value="1"/>
</dbReference>
<dbReference type="PRINTS" id="PR00508">
    <property type="entry name" value="S21N4MTFRASE"/>
</dbReference>
<evidence type="ECO:0000313" key="10">
    <source>
        <dbReference type="Proteomes" id="UP000007735"/>
    </source>
</evidence>
<comment type="similarity">
    <text evidence="1">Belongs to the N(4)/N(6)-methyltransferase family.</text>
</comment>
<dbReference type="REBASE" id="45026">
    <property type="entry name" value="M.Sfr103ORF156P"/>
</dbReference>
<sequence>MNRLFFGDNLDVLRERIHPESVDLIYLDPPFNSNASYNVLFREDDGALPEAQAEAFRDTWHWGEHAAAAYDDVMRSSGDVALALKGMKAWIGQNAMMAYLAMMAARLLELRDVLKPTGSLYLHCDPKASHYLKILLDAVFGHENFRNEVIWKRTGSHNSARRYGPVHDVLLFYGKSEQAIWNPQMQAYDENYKKKFGKIDERTGEAFQDVALTGPGTRTGPSGQVWRGFDPTAQGRHWQPASYLYTKYEKITGKRLSDFDFLDRLDELDRTGLLYFPRNGGFVRYKQFLSDAPGVPLRDVWTDIDAINSQAQERLGYPTQKPVTLLERIIATSSNHGDVVLDPFCGCGTTIEAAERLGRQWIGIDVTHYAVTLIESRIKANHPDTKYEIHGRPVDLASARDLARRDKHQFQWWAAWRVGAQTYREEKKGADRGIDGNILYKNGPFGDGRIIISVKGGENVGVQMVRDLRGVIEREDAEMGILICLAEPTQPMLREAADAGFVAKSAHGRMPRLQITTVEEMLNGHSPKLPPLPVPGKKLTPTRRRKDSDQLELLLPFAGEKIVPSKGVVVDPRFVSLSG</sequence>
<protein>
    <recommendedName>
        <fullName evidence="2">site-specific DNA-methyltransferase (adenine-specific)</fullName>
        <ecNumber evidence="2">2.1.1.72</ecNumber>
    </recommendedName>
</protein>
<feature type="region of interest" description="Disordered" evidence="6">
    <location>
        <begin position="524"/>
        <end position="547"/>
    </location>
</feature>
<keyword evidence="4 9" id="KW-0808">Transferase</keyword>
<evidence type="ECO:0000256" key="2">
    <source>
        <dbReference type="ARBA" id="ARBA00011900"/>
    </source>
</evidence>
<dbReference type="GO" id="GO:0004519">
    <property type="term" value="F:endonuclease activity"/>
    <property type="evidence" value="ECO:0007669"/>
    <property type="project" value="InterPro"/>
</dbReference>
<dbReference type="InterPro" id="IPR007560">
    <property type="entry name" value="Restrct_endonuc_IV_Mrr"/>
</dbReference>
<dbReference type="GO" id="GO:0005737">
    <property type="term" value="C:cytoplasm"/>
    <property type="evidence" value="ECO:0007669"/>
    <property type="project" value="TreeGrafter"/>
</dbReference>
<evidence type="ECO:0000259" key="7">
    <source>
        <dbReference type="Pfam" id="PF01555"/>
    </source>
</evidence>
<evidence type="ECO:0000259" key="8">
    <source>
        <dbReference type="Pfam" id="PF04471"/>
    </source>
</evidence>
<keyword evidence="3 9" id="KW-0489">Methyltransferase</keyword>
<dbReference type="EC" id="2.1.1.72" evidence="2"/>
<proteinExistence type="inferred from homology"/>
<evidence type="ECO:0000313" key="9">
    <source>
        <dbReference type="EMBL" id="CCE94660.1"/>
    </source>
</evidence>
<feature type="domain" description="DNA methylase N-4/N-6" evidence="7">
    <location>
        <begin position="22"/>
        <end position="375"/>
    </location>
</feature>
<feature type="domain" description="Restriction endonuclease type IV Mrr" evidence="8">
    <location>
        <begin position="419"/>
        <end position="498"/>
    </location>
</feature>
<gene>
    <name evidence="9" type="ordered locus">SFHH103_00156</name>
</gene>
<evidence type="ECO:0000256" key="6">
    <source>
        <dbReference type="SAM" id="MobiDB-lite"/>
    </source>
</evidence>
<comment type="catalytic activity">
    <reaction evidence="5">
        <text>a 2'-deoxyadenosine in DNA + S-adenosyl-L-methionine = an N(6)-methyl-2'-deoxyadenosine in DNA + S-adenosyl-L-homocysteine + H(+)</text>
        <dbReference type="Rhea" id="RHEA:15197"/>
        <dbReference type="Rhea" id="RHEA-COMP:12418"/>
        <dbReference type="Rhea" id="RHEA-COMP:12419"/>
        <dbReference type="ChEBI" id="CHEBI:15378"/>
        <dbReference type="ChEBI" id="CHEBI:57856"/>
        <dbReference type="ChEBI" id="CHEBI:59789"/>
        <dbReference type="ChEBI" id="CHEBI:90615"/>
        <dbReference type="ChEBI" id="CHEBI:90616"/>
        <dbReference type="EC" id="2.1.1.72"/>
    </reaction>
</comment>
<evidence type="ECO:0000256" key="4">
    <source>
        <dbReference type="ARBA" id="ARBA00022679"/>
    </source>
</evidence>
<reference evidence="9 10" key="1">
    <citation type="journal article" date="2012" name="J. Bacteriol.">
        <title>Genome sequence of the soybean symbiont Sinorhizobium fredii HH103.</title>
        <authorList>
            <person name="Weidner S."/>
            <person name="Becker A."/>
            <person name="Bonilla I."/>
            <person name="Jaenicke S."/>
            <person name="Lloret J."/>
            <person name="Margaret I."/>
            <person name="Puhler A."/>
            <person name="Ruiz-Sainz J.E."/>
            <person name="Schneiker-Bekel S."/>
            <person name="Szczepanowski R."/>
            <person name="Vinardell J.M."/>
            <person name="Zehner S."/>
            <person name="Gottfert M."/>
        </authorList>
    </citation>
    <scope>NUCLEOTIDE SEQUENCE [LARGE SCALE GENOMIC DNA]</scope>
    <source>
        <strain evidence="9 10">HH103</strain>
    </source>
</reference>
<dbReference type="HOGENOM" id="CLU_024927_10_3_5"/>
<dbReference type="Proteomes" id="UP000007735">
    <property type="component" value="Chromosome"/>
</dbReference>
<dbReference type="AlphaFoldDB" id="G9AA69"/>
<dbReference type="GO" id="GO:0009007">
    <property type="term" value="F:site-specific DNA-methyltransferase (adenine-specific) activity"/>
    <property type="evidence" value="ECO:0007669"/>
    <property type="project" value="UniProtKB-EC"/>
</dbReference>
<dbReference type="EMBL" id="HE616890">
    <property type="protein sequence ID" value="CCE94660.1"/>
    <property type="molecule type" value="Genomic_DNA"/>
</dbReference>
<name>G9AA69_SINF1</name>